<dbReference type="Gramene" id="PRQ22951">
    <property type="protein sequence ID" value="PRQ22951"/>
    <property type="gene ID" value="RchiOBHm_Chr6g0255891"/>
</dbReference>
<protein>
    <submittedName>
        <fullName evidence="1">Uncharacterized protein</fullName>
    </submittedName>
</protein>
<dbReference type="GO" id="GO:0016853">
    <property type="term" value="F:isomerase activity"/>
    <property type="evidence" value="ECO:0007669"/>
    <property type="project" value="UniProtKB-KW"/>
</dbReference>
<name>A0A2P6PLY9_ROSCH</name>
<comment type="caution">
    <text evidence="1">The sequence shown here is derived from an EMBL/GenBank/DDBJ whole genome shotgun (WGS) entry which is preliminary data.</text>
</comment>
<dbReference type="Gene3D" id="3.40.30.10">
    <property type="entry name" value="Glutaredoxin"/>
    <property type="match status" value="1"/>
</dbReference>
<organism evidence="1 2">
    <name type="scientific">Rosa chinensis</name>
    <name type="common">China rose</name>
    <dbReference type="NCBI Taxonomy" id="74649"/>
    <lineage>
        <taxon>Eukaryota</taxon>
        <taxon>Viridiplantae</taxon>
        <taxon>Streptophyta</taxon>
        <taxon>Embryophyta</taxon>
        <taxon>Tracheophyta</taxon>
        <taxon>Spermatophyta</taxon>
        <taxon>Magnoliopsida</taxon>
        <taxon>eudicotyledons</taxon>
        <taxon>Gunneridae</taxon>
        <taxon>Pentapetalae</taxon>
        <taxon>rosids</taxon>
        <taxon>fabids</taxon>
        <taxon>Rosales</taxon>
        <taxon>Rosaceae</taxon>
        <taxon>Rosoideae</taxon>
        <taxon>Rosoideae incertae sedis</taxon>
        <taxon>Rosa</taxon>
    </lineage>
</organism>
<dbReference type="STRING" id="74649.A0A2P6PLY9"/>
<dbReference type="AlphaFoldDB" id="A0A2P6PLY9"/>
<keyword evidence="2" id="KW-1185">Reference proteome</keyword>
<keyword evidence="1" id="KW-0413">Isomerase</keyword>
<accession>A0A2P6PLY9</accession>
<reference evidence="1 2" key="1">
    <citation type="journal article" date="2018" name="Nat. Genet.">
        <title>The Rosa genome provides new insights in the design of modern roses.</title>
        <authorList>
            <person name="Bendahmane M."/>
        </authorList>
    </citation>
    <scope>NUCLEOTIDE SEQUENCE [LARGE SCALE GENOMIC DNA]</scope>
    <source>
        <strain evidence="2">cv. Old Blush</strain>
    </source>
</reference>
<evidence type="ECO:0000313" key="2">
    <source>
        <dbReference type="Proteomes" id="UP000238479"/>
    </source>
</evidence>
<dbReference type="SUPFAM" id="SSF52833">
    <property type="entry name" value="Thioredoxin-like"/>
    <property type="match status" value="1"/>
</dbReference>
<dbReference type="EMBL" id="PDCK01000044">
    <property type="protein sequence ID" value="PRQ22951.1"/>
    <property type="molecule type" value="Genomic_DNA"/>
</dbReference>
<dbReference type="Proteomes" id="UP000238479">
    <property type="component" value="Chromosome 6"/>
</dbReference>
<gene>
    <name evidence="1" type="ORF">RchiOBHm_Chr6g0255891</name>
</gene>
<evidence type="ECO:0000313" key="1">
    <source>
        <dbReference type="EMBL" id="PRQ22951.1"/>
    </source>
</evidence>
<sequence>MTNQNGGGLTASRTILIRAEIQKNEVDPILASFSGGAVGVILTLTVAEKYGVSGYSALNFFPKGNKDGEECGGGRDLEDFVNVINEKCRTSRDVKGQLTSKVMLTL</sequence>
<proteinExistence type="predicted"/>
<dbReference type="InterPro" id="IPR036249">
    <property type="entry name" value="Thioredoxin-like_sf"/>
</dbReference>